<reference evidence="2" key="1">
    <citation type="journal article" date="2020" name="Stud. Mycol.">
        <title>101 Dothideomycetes genomes: a test case for predicting lifestyles and emergence of pathogens.</title>
        <authorList>
            <person name="Haridas S."/>
            <person name="Albert R."/>
            <person name="Binder M."/>
            <person name="Bloem J."/>
            <person name="Labutti K."/>
            <person name="Salamov A."/>
            <person name="Andreopoulos B."/>
            <person name="Baker S."/>
            <person name="Barry K."/>
            <person name="Bills G."/>
            <person name="Bluhm B."/>
            <person name="Cannon C."/>
            <person name="Castanera R."/>
            <person name="Culley D."/>
            <person name="Daum C."/>
            <person name="Ezra D."/>
            <person name="Gonzalez J."/>
            <person name="Henrissat B."/>
            <person name="Kuo A."/>
            <person name="Liang C."/>
            <person name="Lipzen A."/>
            <person name="Lutzoni F."/>
            <person name="Magnuson J."/>
            <person name="Mondo S."/>
            <person name="Nolan M."/>
            <person name="Ohm R."/>
            <person name="Pangilinan J."/>
            <person name="Park H.-J."/>
            <person name="Ramirez L."/>
            <person name="Alfaro M."/>
            <person name="Sun H."/>
            <person name="Tritt A."/>
            <person name="Yoshinaga Y."/>
            <person name="Zwiers L.-H."/>
            <person name="Turgeon B."/>
            <person name="Goodwin S."/>
            <person name="Spatafora J."/>
            <person name="Crous P."/>
            <person name="Grigoriev I."/>
        </authorList>
    </citation>
    <scope>NUCLEOTIDE SEQUENCE</scope>
    <source>
        <strain evidence="2">CBS 175.79</strain>
    </source>
</reference>
<feature type="compositionally biased region" description="Low complexity" evidence="1">
    <location>
        <begin position="67"/>
        <end position="89"/>
    </location>
</feature>
<proteinExistence type="predicted"/>
<dbReference type="Proteomes" id="UP000799778">
    <property type="component" value="Unassembled WGS sequence"/>
</dbReference>
<evidence type="ECO:0000313" key="3">
    <source>
        <dbReference type="Proteomes" id="UP000799778"/>
    </source>
</evidence>
<sequence>METINNIASGVSKTIWGEGQTTGTEPISGQTGKGTVDSPYDQGNSETATATDPDNKPIGVYNEDKTPSTTKTDTTTTDPTSTSGTTSSTNPADTTSGLGGASHATNTTGTSNPPKPLEETDKTGVTSKLGDPIKGTDATPSNAQSNTGAPTGGELHQKQQGADRPLEGLDSKKETKEDAEKTFKKDPNDHSGEPMKMHDGSEKKTETTTEGDKAKEAASKGTGEEYVKTSGLQADGGDFDATKPGAGAEANRMLRKTEQILT</sequence>
<name>A0A6A5XPF2_9PLEO</name>
<feature type="compositionally biased region" description="Polar residues" evidence="1">
    <location>
        <begin position="103"/>
        <end position="112"/>
    </location>
</feature>
<dbReference type="GeneID" id="54279458"/>
<protein>
    <submittedName>
        <fullName evidence="2">Uncharacterized protein</fullName>
    </submittedName>
</protein>
<dbReference type="RefSeq" id="XP_033383125.1">
    <property type="nucleotide sequence ID" value="XM_033522061.1"/>
</dbReference>
<feature type="compositionally biased region" description="Polar residues" evidence="1">
    <location>
        <begin position="1"/>
        <end position="12"/>
    </location>
</feature>
<feature type="compositionally biased region" description="Polar residues" evidence="1">
    <location>
        <begin position="19"/>
        <end position="30"/>
    </location>
</feature>
<evidence type="ECO:0000313" key="2">
    <source>
        <dbReference type="EMBL" id="KAF2014786.1"/>
    </source>
</evidence>
<feature type="region of interest" description="Disordered" evidence="1">
    <location>
        <begin position="1"/>
        <end position="262"/>
    </location>
</feature>
<organism evidence="2 3">
    <name type="scientific">Aaosphaeria arxii CBS 175.79</name>
    <dbReference type="NCBI Taxonomy" id="1450172"/>
    <lineage>
        <taxon>Eukaryota</taxon>
        <taxon>Fungi</taxon>
        <taxon>Dikarya</taxon>
        <taxon>Ascomycota</taxon>
        <taxon>Pezizomycotina</taxon>
        <taxon>Dothideomycetes</taxon>
        <taxon>Pleosporomycetidae</taxon>
        <taxon>Pleosporales</taxon>
        <taxon>Pleosporales incertae sedis</taxon>
        <taxon>Aaosphaeria</taxon>
    </lineage>
</organism>
<gene>
    <name evidence="2" type="ORF">BU24DRAFT_221359</name>
</gene>
<dbReference type="AlphaFoldDB" id="A0A6A5XPF2"/>
<keyword evidence="3" id="KW-1185">Reference proteome</keyword>
<dbReference type="EMBL" id="ML978070">
    <property type="protein sequence ID" value="KAF2014786.1"/>
    <property type="molecule type" value="Genomic_DNA"/>
</dbReference>
<feature type="compositionally biased region" description="Polar residues" evidence="1">
    <location>
        <begin position="138"/>
        <end position="149"/>
    </location>
</feature>
<feature type="compositionally biased region" description="Basic and acidic residues" evidence="1">
    <location>
        <begin position="164"/>
        <end position="227"/>
    </location>
</feature>
<accession>A0A6A5XPF2</accession>
<feature type="compositionally biased region" description="Polar residues" evidence="1">
    <location>
        <begin position="41"/>
        <end position="52"/>
    </location>
</feature>
<dbReference type="OrthoDB" id="5388207at2759"/>
<evidence type="ECO:0000256" key="1">
    <source>
        <dbReference type="SAM" id="MobiDB-lite"/>
    </source>
</evidence>